<proteinExistence type="inferred from homology"/>
<dbReference type="SUPFAM" id="SSF52540">
    <property type="entry name" value="P-loop containing nucleoside triphosphate hydrolases"/>
    <property type="match status" value="1"/>
</dbReference>
<dbReference type="Gene3D" id="3.40.50.300">
    <property type="entry name" value="P-loop containing nucleotide triphosphate hydrolases"/>
    <property type="match status" value="1"/>
</dbReference>
<protein>
    <submittedName>
        <fullName evidence="8">Protein SEY1-like</fullName>
    </submittedName>
</protein>
<dbReference type="Pfam" id="PF05879">
    <property type="entry name" value="RHD3_GTPase"/>
    <property type="match status" value="1"/>
</dbReference>
<keyword evidence="9" id="KW-1185">Reference proteome</keyword>
<sequence>MSACQLIDANGNFVNSLPGAQGNTSSHYTTIAVVGCQSGGKSTLLNHAFQTQFPVLDAPRSGRRRTTLGVWSALHTGPHLQVILDVEGTDSRERGEGAKSFESRTTLFALALADVVIVNMWAHDVGRYSAANYDLFETVFAHSVALRRSSSMMKQRPVRVIIVVRDHDSESNVADIRRVLMGDLQNIWDSLKIRSFEMSSLFDMEVVALPHMVYAPDDFEREVKKLAENITKGNRRREAAMVPLEGFDALAQTVWSGICRSTGGDGEDAEFTLDLPRHAALAAHFKVGEIVMSIFDGVVGMKIEELRAEIEAEWRRPVRDYTVRVDAVVNEAFQSFDKATVSYKGAAAAEAVQTRRTELGVDLFSRISVLRDRYLAVCRDFCMNGFEDEFRPMLGGTNGFERNARRVANSFIAKYKAFAQGAGLPSVLKEYEDMQEAKEEEDIDFLAVERDYDPLDAEYGLIDSDDEDEYSCERFKRDVMRMVEERKQLGELMLPGNGVPLNLGPKREPWWKGLLIRAAILFINYLQATQGQRAALNLHRKHEREFPPGPTF</sequence>
<feature type="domain" description="GB1/RHD3-type G" evidence="7">
    <location>
        <begin position="25"/>
        <end position="280"/>
    </location>
</feature>
<organism evidence="8 9">
    <name type="scientific">Gracilariopsis chorda</name>
    <dbReference type="NCBI Taxonomy" id="448386"/>
    <lineage>
        <taxon>Eukaryota</taxon>
        <taxon>Rhodophyta</taxon>
        <taxon>Florideophyceae</taxon>
        <taxon>Rhodymeniophycidae</taxon>
        <taxon>Gracilariales</taxon>
        <taxon>Gracilariaceae</taxon>
        <taxon>Gracilariopsis</taxon>
    </lineage>
</organism>
<evidence type="ECO:0000313" key="9">
    <source>
        <dbReference type="Proteomes" id="UP000247409"/>
    </source>
</evidence>
<dbReference type="EMBL" id="NBIV01000014">
    <property type="protein sequence ID" value="PXF48414.1"/>
    <property type="molecule type" value="Genomic_DNA"/>
</dbReference>
<dbReference type="Proteomes" id="UP000247409">
    <property type="component" value="Unassembled WGS sequence"/>
</dbReference>
<gene>
    <name evidence="8" type="ORF">BWQ96_01874</name>
</gene>
<dbReference type="AlphaFoldDB" id="A0A2V3J1Y5"/>
<evidence type="ECO:0000259" key="7">
    <source>
        <dbReference type="PROSITE" id="PS51715"/>
    </source>
</evidence>
<dbReference type="OrthoDB" id="1597724at2759"/>
<evidence type="ECO:0000256" key="4">
    <source>
        <dbReference type="ARBA" id="ARBA00023134"/>
    </source>
</evidence>
<keyword evidence="3" id="KW-0256">Endoplasmic reticulum</keyword>
<dbReference type="GO" id="GO:0005525">
    <property type="term" value="F:GTP binding"/>
    <property type="evidence" value="ECO:0007669"/>
    <property type="project" value="UniProtKB-KW"/>
</dbReference>
<evidence type="ECO:0000256" key="2">
    <source>
        <dbReference type="ARBA" id="ARBA00022801"/>
    </source>
</evidence>
<dbReference type="PANTHER" id="PTHR45923">
    <property type="entry name" value="PROTEIN SEY1"/>
    <property type="match status" value="1"/>
</dbReference>
<dbReference type="InterPro" id="IPR027417">
    <property type="entry name" value="P-loop_NTPase"/>
</dbReference>
<comment type="caution">
    <text evidence="8">The sequence shown here is derived from an EMBL/GenBank/DDBJ whole genome shotgun (WGS) entry which is preliminary data.</text>
</comment>
<dbReference type="STRING" id="448386.A0A2V3J1Y5"/>
<accession>A0A2V3J1Y5</accession>
<evidence type="ECO:0000313" key="8">
    <source>
        <dbReference type="EMBL" id="PXF48414.1"/>
    </source>
</evidence>
<dbReference type="InterPro" id="IPR030386">
    <property type="entry name" value="G_GB1_RHD3_dom"/>
</dbReference>
<evidence type="ECO:0000256" key="1">
    <source>
        <dbReference type="ARBA" id="ARBA00022741"/>
    </source>
</evidence>
<dbReference type="PANTHER" id="PTHR45923:SF2">
    <property type="entry name" value="PROTEIN SEY1"/>
    <property type="match status" value="1"/>
</dbReference>
<evidence type="ECO:0000256" key="5">
    <source>
        <dbReference type="ARBA" id="ARBA00023136"/>
    </source>
</evidence>
<comment type="similarity">
    <text evidence="6">Belongs to the TRAFAC class dynamin-like GTPase superfamily. GB1/RHD3 GTPase family.</text>
</comment>
<dbReference type="PROSITE" id="PS51715">
    <property type="entry name" value="G_GB1_RHD3"/>
    <property type="match status" value="1"/>
</dbReference>
<dbReference type="GO" id="GO:0005783">
    <property type="term" value="C:endoplasmic reticulum"/>
    <property type="evidence" value="ECO:0007669"/>
    <property type="project" value="TreeGrafter"/>
</dbReference>
<name>A0A2V3J1Y5_9FLOR</name>
<keyword evidence="4" id="KW-0342">GTP-binding</keyword>
<dbReference type="InterPro" id="IPR008803">
    <property type="entry name" value="RHD3/Sey1"/>
</dbReference>
<keyword evidence="2" id="KW-0378">Hydrolase</keyword>
<evidence type="ECO:0000256" key="6">
    <source>
        <dbReference type="PROSITE-ProRule" id="PRU01052"/>
    </source>
</evidence>
<dbReference type="GO" id="GO:0003924">
    <property type="term" value="F:GTPase activity"/>
    <property type="evidence" value="ECO:0007669"/>
    <property type="project" value="TreeGrafter"/>
</dbReference>
<evidence type="ECO:0000256" key="3">
    <source>
        <dbReference type="ARBA" id="ARBA00022824"/>
    </source>
</evidence>
<reference evidence="8 9" key="1">
    <citation type="journal article" date="2018" name="Mol. Biol. Evol.">
        <title>Analysis of the draft genome of the red seaweed Gracilariopsis chorda provides insights into genome size evolution in Rhodophyta.</title>
        <authorList>
            <person name="Lee J."/>
            <person name="Yang E.C."/>
            <person name="Graf L."/>
            <person name="Yang J.H."/>
            <person name="Qiu H."/>
            <person name="Zel Zion U."/>
            <person name="Chan C.X."/>
            <person name="Stephens T.G."/>
            <person name="Weber A.P.M."/>
            <person name="Boo G.H."/>
            <person name="Boo S.M."/>
            <person name="Kim K.M."/>
            <person name="Shin Y."/>
            <person name="Jung M."/>
            <person name="Lee S.J."/>
            <person name="Yim H.S."/>
            <person name="Lee J.H."/>
            <person name="Bhattacharya D."/>
            <person name="Yoon H.S."/>
        </authorList>
    </citation>
    <scope>NUCLEOTIDE SEQUENCE [LARGE SCALE GENOMIC DNA]</scope>
    <source>
        <strain evidence="8 9">SKKU-2015</strain>
        <tissue evidence="8">Whole body</tissue>
    </source>
</reference>
<dbReference type="GO" id="GO:0016320">
    <property type="term" value="P:endoplasmic reticulum membrane fusion"/>
    <property type="evidence" value="ECO:0007669"/>
    <property type="project" value="TreeGrafter"/>
</dbReference>
<keyword evidence="5" id="KW-0472">Membrane</keyword>
<keyword evidence="1" id="KW-0547">Nucleotide-binding</keyword>